<dbReference type="InterPro" id="IPR002156">
    <property type="entry name" value="RNaseH_domain"/>
</dbReference>
<dbReference type="CDD" id="cd09279">
    <property type="entry name" value="RNase_HI_like"/>
    <property type="match status" value="1"/>
</dbReference>
<organism evidence="3 4">
    <name type="scientific">Kingdonia uniflora</name>
    <dbReference type="NCBI Taxonomy" id="39325"/>
    <lineage>
        <taxon>Eukaryota</taxon>
        <taxon>Viridiplantae</taxon>
        <taxon>Streptophyta</taxon>
        <taxon>Embryophyta</taxon>
        <taxon>Tracheophyta</taxon>
        <taxon>Spermatophyta</taxon>
        <taxon>Magnoliopsida</taxon>
        <taxon>Ranunculales</taxon>
        <taxon>Circaeasteraceae</taxon>
        <taxon>Kingdonia</taxon>
    </lineage>
</organism>
<protein>
    <recommendedName>
        <fullName evidence="2">RNase H type-1 domain-containing protein</fullName>
    </recommendedName>
</protein>
<dbReference type="Pfam" id="PF01693">
    <property type="entry name" value="Cauli_VI"/>
    <property type="match status" value="1"/>
</dbReference>
<dbReference type="SUPFAM" id="SSF53098">
    <property type="entry name" value="Ribonuclease H-like"/>
    <property type="match status" value="1"/>
</dbReference>
<accession>A0A7J7L1J3</accession>
<dbReference type="PANTHER" id="PTHR46387:SF2">
    <property type="entry name" value="RIBONUCLEASE HI"/>
    <property type="match status" value="1"/>
</dbReference>
<evidence type="ECO:0000256" key="1">
    <source>
        <dbReference type="SAM" id="MobiDB-lite"/>
    </source>
</evidence>
<comment type="caution">
    <text evidence="3">The sequence shown here is derived from an EMBL/GenBank/DDBJ whole genome shotgun (WGS) entry which is preliminary data.</text>
</comment>
<dbReference type="AlphaFoldDB" id="A0A7J7L1J3"/>
<dbReference type="InterPro" id="IPR036397">
    <property type="entry name" value="RNaseH_sf"/>
</dbReference>
<dbReference type="GO" id="GO:0004523">
    <property type="term" value="F:RNA-DNA hybrid ribonuclease activity"/>
    <property type="evidence" value="ECO:0007669"/>
    <property type="project" value="InterPro"/>
</dbReference>
<dbReference type="FunFam" id="3.30.420.10:FF:000076">
    <property type="entry name" value="RBR-type E3 ubiquitin transferase"/>
    <property type="match status" value="1"/>
</dbReference>
<dbReference type="Gene3D" id="3.40.970.10">
    <property type="entry name" value="Ribonuclease H1, N-terminal domain"/>
    <property type="match status" value="1"/>
</dbReference>
<dbReference type="PANTHER" id="PTHR46387">
    <property type="entry name" value="POLYNUCLEOTIDYL TRANSFERASE, RIBONUCLEASE H-LIKE SUPERFAMILY PROTEIN"/>
    <property type="match status" value="1"/>
</dbReference>
<proteinExistence type="predicted"/>
<dbReference type="InterPro" id="IPR037056">
    <property type="entry name" value="RNase_H1_N_sf"/>
</dbReference>
<sequence>MNCLLYVSSSSTATVFLRTTRFITTKSSSFGFSTSSLSLSLSSSYSSVSSLPFWKKGVDYKVFSNKPIGLRSVLTRFQTQYYSSSATTTTTATRRKRVSTKLPQVEPEPGPQVVMEEDKGAFYVVRKGDVVGVYKSLIECQAQVGTVCDPSVSVYKGSSLRKDTEDYLTSRGLKNAIYSISAAHVNDDLFGELTLCPFEQPASSKGKASKKPSPKRSLEVLESESDVEEFGSTFLEDTARKLVKLKGSVKAEARLSKCVSCTLEFDGASKGNPGLAGAGAILRADDGSLVCRLREGVGIATNNVAEYRACILGLKHALKEGFKRICVQGDSKLVTMQVQGLWKTKNENMSILCKEAKELKDKFMSFQIKHVLRNLNSEADTQANLAITLADGDVQADCEAT</sequence>
<dbReference type="InterPro" id="IPR011320">
    <property type="entry name" value="RNase_H1_N"/>
</dbReference>
<name>A0A7J7L1J3_9MAGN</name>
<gene>
    <name evidence="3" type="ORF">GIB67_035050</name>
</gene>
<feature type="domain" description="RNase H type-1" evidence="2">
    <location>
        <begin position="257"/>
        <end position="388"/>
    </location>
</feature>
<dbReference type="Proteomes" id="UP000541444">
    <property type="component" value="Unassembled WGS sequence"/>
</dbReference>
<evidence type="ECO:0000313" key="4">
    <source>
        <dbReference type="Proteomes" id="UP000541444"/>
    </source>
</evidence>
<dbReference type="Gene3D" id="3.30.420.10">
    <property type="entry name" value="Ribonuclease H-like superfamily/Ribonuclease H"/>
    <property type="match status" value="1"/>
</dbReference>
<reference evidence="3 4" key="1">
    <citation type="journal article" date="2020" name="IScience">
        <title>Genome Sequencing of the Endangered Kingdonia uniflora (Circaeasteraceae, Ranunculales) Reveals Potential Mechanisms of Evolutionary Specialization.</title>
        <authorList>
            <person name="Sun Y."/>
            <person name="Deng T."/>
            <person name="Zhang A."/>
            <person name="Moore M.J."/>
            <person name="Landis J.B."/>
            <person name="Lin N."/>
            <person name="Zhang H."/>
            <person name="Zhang X."/>
            <person name="Huang J."/>
            <person name="Zhang X."/>
            <person name="Sun H."/>
            <person name="Wang H."/>
        </authorList>
    </citation>
    <scope>NUCLEOTIDE SEQUENCE [LARGE SCALE GENOMIC DNA]</scope>
    <source>
        <strain evidence="3">TB1705</strain>
        <tissue evidence="3">Leaf</tissue>
    </source>
</reference>
<dbReference type="EMBL" id="JACGCM010002693">
    <property type="protein sequence ID" value="KAF6136491.1"/>
    <property type="molecule type" value="Genomic_DNA"/>
</dbReference>
<dbReference type="PROSITE" id="PS50879">
    <property type="entry name" value="RNASE_H_1"/>
    <property type="match status" value="1"/>
</dbReference>
<dbReference type="GO" id="GO:0003676">
    <property type="term" value="F:nucleic acid binding"/>
    <property type="evidence" value="ECO:0007669"/>
    <property type="project" value="InterPro"/>
</dbReference>
<evidence type="ECO:0000259" key="2">
    <source>
        <dbReference type="PROSITE" id="PS50879"/>
    </source>
</evidence>
<dbReference type="Pfam" id="PF13456">
    <property type="entry name" value="RVT_3"/>
    <property type="match status" value="1"/>
</dbReference>
<evidence type="ECO:0000313" key="3">
    <source>
        <dbReference type="EMBL" id="KAF6136491.1"/>
    </source>
</evidence>
<dbReference type="OrthoDB" id="2016287at2759"/>
<keyword evidence="4" id="KW-1185">Reference proteome</keyword>
<feature type="region of interest" description="Disordered" evidence="1">
    <location>
        <begin position="201"/>
        <end position="220"/>
    </location>
</feature>
<dbReference type="InterPro" id="IPR012337">
    <property type="entry name" value="RNaseH-like_sf"/>
</dbReference>